<name>A0A367ETX0_9ACTN</name>
<accession>A0A367ETX0</accession>
<comment type="caution">
    <text evidence="1">The sequence shown here is derived from an EMBL/GenBank/DDBJ whole genome shotgun (WGS) entry which is preliminary data.</text>
</comment>
<evidence type="ECO:0000313" key="1">
    <source>
        <dbReference type="EMBL" id="RCG20610.1"/>
    </source>
</evidence>
<dbReference type="RefSeq" id="WP_114023377.1">
    <property type="nucleotide sequence ID" value="NZ_QOIN01000047.1"/>
</dbReference>
<keyword evidence="2" id="KW-1185">Reference proteome</keyword>
<evidence type="ECO:0000313" key="2">
    <source>
        <dbReference type="Proteomes" id="UP000252914"/>
    </source>
</evidence>
<reference evidence="1 2" key="1">
    <citation type="submission" date="2018-06" db="EMBL/GenBank/DDBJ databases">
        <title>Streptomyces reniochalinae sp. nov. and Streptomyces diacarnus sp. nov. from marine sponges.</title>
        <authorList>
            <person name="Li L."/>
        </authorList>
    </citation>
    <scope>NUCLEOTIDE SEQUENCE [LARGE SCALE GENOMIC DNA]</scope>
    <source>
        <strain evidence="1 2">LHW51701</strain>
    </source>
</reference>
<dbReference type="AlphaFoldDB" id="A0A367ETX0"/>
<proteinExistence type="predicted"/>
<protein>
    <submittedName>
        <fullName evidence="1">Uncharacterized protein</fullName>
    </submittedName>
</protein>
<organism evidence="1 2">
    <name type="scientific">Streptomyces diacarni</name>
    <dbReference type="NCBI Taxonomy" id="2800381"/>
    <lineage>
        <taxon>Bacteria</taxon>
        <taxon>Bacillati</taxon>
        <taxon>Actinomycetota</taxon>
        <taxon>Actinomycetes</taxon>
        <taxon>Kitasatosporales</taxon>
        <taxon>Streptomycetaceae</taxon>
        <taxon>Streptomyces</taxon>
    </lineage>
</organism>
<dbReference type="Proteomes" id="UP000252914">
    <property type="component" value="Unassembled WGS sequence"/>
</dbReference>
<dbReference type="EMBL" id="QOIN01000047">
    <property type="protein sequence ID" value="RCG20610.1"/>
    <property type="molecule type" value="Genomic_DNA"/>
</dbReference>
<sequence>MWKLGDPVRDVRTGAAGTIAQVTGPAPHIYRLAVPVPVGPPLALYRYGDELRPMPAAVGADAPPCSRYRVEVVEGRSYLIDPAGHRVHTPDGRAHWPDEPTAQAVADTFNG</sequence>
<gene>
    <name evidence="1" type="ORF">DTL70_20095</name>
</gene>